<evidence type="ECO:0000256" key="8">
    <source>
        <dbReference type="SAM" id="Coils"/>
    </source>
</evidence>
<accession>A0AAE3SPK1</accession>
<evidence type="ECO:0000313" key="9">
    <source>
        <dbReference type="EMBL" id="MCX2720316.1"/>
    </source>
</evidence>
<dbReference type="RefSeq" id="WP_266014242.1">
    <property type="nucleotide sequence ID" value="NZ_JAPFQP010000004.1"/>
</dbReference>
<dbReference type="GO" id="GO:0015288">
    <property type="term" value="F:porin activity"/>
    <property type="evidence" value="ECO:0007669"/>
    <property type="project" value="TreeGrafter"/>
</dbReference>
<keyword evidence="3" id="KW-0813">Transport</keyword>
<keyword evidence="6" id="KW-0472">Membrane</keyword>
<dbReference type="GO" id="GO:0009279">
    <property type="term" value="C:cell outer membrane"/>
    <property type="evidence" value="ECO:0007669"/>
    <property type="project" value="UniProtKB-SubCell"/>
</dbReference>
<evidence type="ECO:0000256" key="6">
    <source>
        <dbReference type="ARBA" id="ARBA00023136"/>
    </source>
</evidence>
<dbReference type="SUPFAM" id="SSF56954">
    <property type="entry name" value="Outer membrane efflux proteins (OEP)"/>
    <property type="match status" value="1"/>
</dbReference>
<dbReference type="PANTHER" id="PTHR30026:SF21">
    <property type="entry name" value="SLR1270 PROTEIN"/>
    <property type="match status" value="1"/>
</dbReference>
<organism evidence="9 10">
    <name type="scientific">Lentiprolixibacter aurantiacus</name>
    <dbReference type="NCBI Taxonomy" id="2993939"/>
    <lineage>
        <taxon>Bacteria</taxon>
        <taxon>Pseudomonadati</taxon>
        <taxon>Bacteroidota</taxon>
        <taxon>Flavobacteriia</taxon>
        <taxon>Flavobacteriales</taxon>
        <taxon>Flavobacteriaceae</taxon>
        <taxon>Lentiprolixibacter</taxon>
    </lineage>
</organism>
<evidence type="ECO:0000256" key="1">
    <source>
        <dbReference type="ARBA" id="ARBA00004442"/>
    </source>
</evidence>
<reference evidence="9" key="1">
    <citation type="submission" date="2022-11" db="EMBL/GenBank/DDBJ databases">
        <title>The characterization of three novel Bacteroidetes species and genomic analysis of their roles in tidal elemental geochemical cycles.</title>
        <authorList>
            <person name="Ma K.-J."/>
        </authorList>
    </citation>
    <scope>NUCLEOTIDE SEQUENCE</scope>
    <source>
        <strain evidence="9">M415</strain>
    </source>
</reference>
<keyword evidence="4" id="KW-1134">Transmembrane beta strand</keyword>
<feature type="coiled-coil region" evidence="8">
    <location>
        <begin position="168"/>
        <end position="219"/>
    </location>
</feature>
<dbReference type="InterPro" id="IPR003423">
    <property type="entry name" value="OMP_efflux"/>
</dbReference>
<evidence type="ECO:0000256" key="4">
    <source>
        <dbReference type="ARBA" id="ARBA00022452"/>
    </source>
</evidence>
<dbReference type="EMBL" id="JAPFQP010000004">
    <property type="protein sequence ID" value="MCX2720316.1"/>
    <property type="molecule type" value="Genomic_DNA"/>
</dbReference>
<sequence>MKHFHFILLLFLFSLQLFAQDTLLISKASVLEQMEKQNLKIRISEQELWSARGQYRQTNGLLLPSVSISHTGITTTNPLMAFGSRLNQQRIVSADFNPDLLNNPERIEDFATRVEVSQPLINMDGFSRRKAAKAQWEAASLNSERTREYMVLEVEKAYMELQLAYKTIEVLQKAKRTVQRNLKQARDQYKQGLLQKSDILAVEVRAIEVENQLQSAESQLGITSNYLSMLMNDTGFMILKPSDSLEVSGIPFEEAPVLDNRKDIRAMEAATRAYKQQYQAEKMNFLPRLNAFGVYELHDQDIFQGAANGYLIGAELKWDVLQGTKRFGKAQSSKADYEKSRLELAQYKANSQVELNRARRMLQDAQSSLELTTLALEQSREALRIRTNRYKQGLEKTSDLLAAESQYAQKELEYYINIFQLNYSRAYLHFLTRG</sequence>
<comment type="subcellular location">
    <subcellularLocation>
        <location evidence="1">Cell outer membrane</location>
    </subcellularLocation>
</comment>
<evidence type="ECO:0000256" key="7">
    <source>
        <dbReference type="ARBA" id="ARBA00023237"/>
    </source>
</evidence>
<dbReference type="Gene3D" id="1.20.1600.10">
    <property type="entry name" value="Outer membrane efflux proteins (OEP)"/>
    <property type="match status" value="1"/>
</dbReference>
<keyword evidence="10" id="KW-1185">Reference proteome</keyword>
<dbReference type="InterPro" id="IPR051906">
    <property type="entry name" value="TolC-like"/>
</dbReference>
<comment type="caution">
    <text evidence="9">The sequence shown here is derived from an EMBL/GenBank/DDBJ whole genome shotgun (WGS) entry which is preliminary data.</text>
</comment>
<protein>
    <submittedName>
        <fullName evidence="9">TolC family protein</fullName>
    </submittedName>
</protein>
<keyword evidence="7" id="KW-0998">Cell outer membrane</keyword>
<name>A0AAE3SPK1_9FLAO</name>
<dbReference type="Pfam" id="PF02321">
    <property type="entry name" value="OEP"/>
    <property type="match status" value="2"/>
</dbReference>
<evidence type="ECO:0000313" key="10">
    <source>
        <dbReference type="Proteomes" id="UP001207116"/>
    </source>
</evidence>
<dbReference type="AlphaFoldDB" id="A0AAE3SPK1"/>
<evidence type="ECO:0000256" key="2">
    <source>
        <dbReference type="ARBA" id="ARBA00007613"/>
    </source>
</evidence>
<keyword evidence="5" id="KW-0812">Transmembrane</keyword>
<dbReference type="PANTHER" id="PTHR30026">
    <property type="entry name" value="OUTER MEMBRANE PROTEIN TOLC"/>
    <property type="match status" value="1"/>
</dbReference>
<comment type="similarity">
    <text evidence="2">Belongs to the outer membrane factor (OMF) (TC 1.B.17) family.</text>
</comment>
<gene>
    <name evidence="9" type="ORF">OO016_11940</name>
</gene>
<proteinExistence type="inferred from homology"/>
<dbReference type="GO" id="GO:1990281">
    <property type="term" value="C:efflux pump complex"/>
    <property type="evidence" value="ECO:0007669"/>
    <property type="project" value="TreeGrafter"/>
</dbReference>
<dbReference type="Proteomes" id="UP001207116">
    <property type="component" value="Unassembled WGS sequence"/>
</dbReference>
<evidence type="ECO:0000256" key="5">
    <source>
        <dbReference type="ARBA" id="ARBA00022692"/>
    </source>
</evidence>
<keyword evidence="8" id="KW-0175">Coiled coil</keyword>
<dbReference type="GO" id="GO:0015562">
    <property type="term" value="F:efflux transmembrane transporter activity"/>
    <property type="evidence" value="ECO:0007669"/>
    <property type="project" value="InterPro"/>
</dbReference>
<evidence type="ECO:0000256" key="3">
    <source>
        <dbReference type="ARBA" id="ARBA00022448"/>
    </source>
</evidence>
<feature type="coiled-coil region" evidence="8">
    <location>
        <begin position="330"/>
        <end position="368"/>
    </location>
</feature>